<dbReference type="GO" id="GO:0004674">
    <property type="term" value="F:protein serine/threonine kinase activity"/>
    <property type="evidence" value="ECO:0007669"/>
    <property type="project" value="UniProtKB-EC"/>
</dbReference>
<feature type="domain" description="Protein kinase" evidence="1">
    <location>
        <begin position="1"/>
        <end position="237"/>
    </location>
</feature>
<name>A0A128EVT6_9GAMM</name>
<dbReference type="Pfam" id="PF00069">
    <property type="entry name" value="Pkinase"/>
    <property type="match status" value="1"/>
</dbReference>
<dbReference type="AlphaFoldDB" id="A0A128EVT6"/>
<keyword evidence="2" id="KW-0418">Kinase</keyword>
<accession>A0A128EVT6</accession>
<evidence type="ECO:0000259" key="1">
    <source>
        <dbReference type="PROSITE" id="PS50011"/>
    </source>
</evidence>
<dbReference type="Gene3D" id="1.10.510.10">
    <property type="entry name" value="Transferase(Phosphotransferase) domain 1"/>
    <property type="match status" value="1"/>
</dbReference>
<keyword evidence="3" id="KW-1185">Reference proteome</keyword>
<dbReference type="EC" id="2.7.11.1" evidence="2"/>
<evidence type="ECO:0000313" key="3">
    <source>
        <dbReference type="Proteomes" id="UP000071641"/>
    </source>
</evidence>
<gene>
    <name evidence="2" type="primary">spkD</name>
    <name evidence="2" type="ORF">GCE9029_00752</name>
</gene>
<protein>
    <submittedName>
        <fullName evidence="2">Serine/threonine-protein kinase D</fullName>
        <ecNumber evidence="2">2.7.11.1</ecNumber>
    </submittedName>
</protein>
<reference evidence="3" key="1">
    <citation type="submission" date="2016-02" db="EMBL/GenBank/DDBJ databases">
        <authorList>
            <person name="Rodrigo-Torres Lidia"/>
            <person name="Arahal R.David."/>
        </authorList>
    </citation>
    <scope>NUCLEOTIDE SEQUENCE [LARGE SCALE GENOMIC DNA]</scope>
    <source>
        <strain evidence="3">CECT 9029</strain>
    </source>
</reference>
<dbReference type="Proteomes" id="UP000071641">
    <property type="component" value="Unassembled WGS sequence"/>
</dbReference>
<dbReference type="STRING" id="1796497.GCE9029_00752"/>
<dbReference type="InterPro" id="IPR011009">
    <property type="entry name" value="Kinase-like_dom_sf"/>
</dbReference>
<keyword evidence="2" id="KW-0808">Transferase</keyword>
<sequence>MMNANELKLVAEALAMKESWQEGTIVDRKYQLSQPLSSKPVANAYLATELETGNSVVLRRAPPGAERGSLEREWEALNACKGEGVQEALSLYPASGFLSVSFYANSTPLIALNPEQAEAFPILLPKILKAISHCHKQGWIHGDIKPSNVIWDHDTNGICLIDFGAALPIGLSRKNLAAWHMSKGFSPDSQVQGAGIAHPSDDWFALIRWIRQLDDVEVSEVARHNLDRTLEWLGTQM</sequence>
<proteinExistence type="predicted"/>
<dbReference type="SUPFAM" id="SSF56112">
    <property type="entry name" value="Protein kinase-like (PK-like)"/>
    <property type="match status" value="1"/>
</dbReference>
<dbReference type="PROSITE" id="PS50011">
    <property type="entry name" value="PROTEIN_KINASE_DOM"/>
    <property type="match status" value="1"/>
</dbReference>
<dbReference type="EMBL" id="FIZX01000001">
    <property type="protein sequence ID" value="CZF78294.1"/>
    <property type="molecule type" value="Genomic_DNA"/>
</dbReference>
<dbReference type="GO" id="GO:0005524">
    <property type="term" value="F:ATP binding"/>
    <property type="evidence" value="ECO:0007669"/>
    <property type="project" value="InterPro"/>
</dbReference>
<dbReference type="InterPro" id="IPR000719">
    <property type="entry name" value="Prot_kinase_dom"/>
</dbReference>
<organism evidence="2 3">
    <name type="scientific">Grimontia celer</name>
    <dbReference type="NCBI Taxonomy" id="1796497"/>
    <lineage>
        <taxon>Bacteria</taxon>
        <taxon>Pseudomonadati</taxon>
        <taxon>Pseudomonadota</taxon>
        <taxon>Gammaproteobacteria</taxon>
        <taxon>Vibrionales</taxon>
        <taxon>Vibrionaceae</taxon>
        <taxon>Grimontia</taxon>
    </lineage>
</organism>
<evidence type="ECO:0000313" key="2">
    <source>
        <dbReference type="EMBL" id="CZF78294.1"/>
    </source>
</evidence>
<dbReference type="RefSeq" id="WP_231870030.1">
    <property type="nucleotide sequence ID" value="NZ_FIZX01000001.1"/>
</dbReference>